<reference evidence="2 3" key="1">
    <citation type="submission" date="2022-11" db="EMBL/GenBank/DDBJ databases">
        <title>Deinococcus ZS9-10, Low Temperature and Draught-tolerating, UV-resistant Bacteria from Continental Antarctica.</title>
        <authorList>
            <person name="Cheng L."/>
        </authorList>
    </citation>
    <scope>NUCLEOTIDE SEQUENCE [LARGE SCALE GENOMIC DNA]</scope>
    <source>
        <strain evidence="2 3">ZS9-10</strain>
    </source>
</reference>
<dbReference type="InterPro" id="IPR002871">
    <property type="entry name" value="NIF_FeS_clus_asmbl_NifU_N"/>
</dbReference>
<dbReference type="CDD" id="cd06664">
    <property type="entry name" value="IscU_like"/>
    <property type="match status" value="1"/>
</dbReference>
<proteinExistence type="predicted"/>
<dbReference type="Pfam" id="PF01592">
    <property type="entry name" value="NifU_N"/>
    <property type="match status" value="1"/>
</dbReference>
<keyword evidence="3" id="KW-1185">Reference proteome</keyword>
<dbReference type="Gene3D" id="3.90.1010.10">
    <property type="match status" value="1"/>
</dbReference>
<comment type="caution">
    <text evidence="2">The sequence shown here is derived from an EMBL/GenBank/DDBJ whole genome shotgun (WGS) entry which is preliminary data.</text>
</comment>
<dbReference type="NCBIfam" id="TIGR01994">
    <property type="entry name" value="SUF_scaf_2"/>
    <property type="match status" value="1"/>
</dbReference>
<dbReference type="Proteomes" id="UP001276150">
    <property type="component" value="Unassembled WGS sequence"/>
</dbReference>
<dbReference type="EMBL" id="JAPMIV010000019">
    <property type="protein sequence ID" value="MDV6375129.1"/>
    <property type="molecule type" value="Genomic_DNA"/>
</dbReference>
<protein>
    <submittedName>
        <fullName evidence="2">SUF system NifU family Fe-S cluster assembly protein</fullName>
    </submittedName>
</protein>
<gene>
    <name evidence="2" type="ORF">ORD21_11080</name>
</gene>
<feature type="domain" description="NIF system FeS cluster assembly NifU N-terminal" evidence="1">
    <location>
        <begin position="10"/>
        <end position="123"/>
    </location>
</feature>
<dbReference type="RefSeq" id="WP_317640459.1">
    <property type="nucleotide sequence ID" value="NZ_JAPMIV010000019.1"/>
</dbReference>
<sequence length="140" mass="15079">MLPEAMARQIIDDHARRPRHVGELPGVVGVSRENLSCGDQLTVWTNIQDGQISSLSFRGRGCAISQAGASLMMVALTGKSLAEARELMDRYRRMVMGETDPDPALGDLQALAGVSKLHARRKCALLAWDALAEALGELPA</sequence>
<dbReference type="SUPFAM" id="SSF82649">
    <property type="entry name" value="SufE/NifU"/>
    <property type="match status" value="1"/>
</dbReference>
<evidence type="ECO:0000259" key="1">
    <source>
        <dbReference type="Pfam" id="PF01592"/>
    </source>
</evidence>
<name>A0ABU4DRS9_9DEIO</name>
<evidence type="ECO:0000313" key="3">
    <source>
        <dbReference type="Proteomes" id="UP001276150"/>
    </source>
</evidence>
<organism evidence="2 3">
    <name type="scientific">Deinococcus arenicola</name>
    <dbReference type="NCBI Taxonomy" id="2994950"/>
    <lineage>
        <taxon>Bacteria</taxon>
        <taxon>Thermotogati</taxon>
        <taxon>Deinococcota</taxon>
        <taxon>Deinococci</taxon>
        <taxon>Deinococcales</taxon>
        <taxon>Deinococcaceae</taxon>
        <taxon>Deinococcus</taxon>
    </lineage>
</organism>
<accession>A0ABU4DRS9</accession>
<evidence type="ECO:0000313" key="2">
    <source>
        <dbReference type="EMBL" id="MDV6375129.1"/>
    </source>
</evidence>